<evidence type="ECO:0000256" key="2">
    <source>
        <dbReference type="ARBA" id="ARBA00023002"/>
    </source>
</evidence>
<dbReference type="PRINTS" id="PR00080">
    <property type="entry name" value="SDRFAMILY"/>
</dbReference>
<dbReference type="InterPro" id="IPR002347">
    <property type="entry name" value="SDR_fam"/>
</dbReference>
<dbReference type="Gene3D" id="3.40.50.720">
    <property type="entry name" value="NAD(P)-binding Rossmann-like Domain"/>
    <property type="match status" value="1"/>
</dbReference>
<dbReference type="InterPro" id="IPR036291">
    <property type="entry name" value="NAD(P)-bd_dom_sf"/>
</dbReference>
<dbReference type="GO" id="GO:0016491">
    <property type="term" value="F:oxidoreductase activity"/>
    <property type="evidence" value="ECO:0007669"/>
    <property type="project" value="UniProtKB-KW"/>
</dbReference>
<dbReference type="EMBL" id="FTNT01000012">
    <property type="protein sequence ID" value="SIS20033.1"/>
    <property type="molecule type" value="Genomic_DNA"/>
</dbReference>
<dbReference type="RefSeq" id="WP_076482241.1">
    <property type="nucleotide sequence ID" value="NZ_FTNT01000012.1"/>
</dbReference>
<accession>A0A1N7H5D6</accession>
<dbReference type="PANTHER" id="PTHR44196">
    <property type="entry name" value="DEHYDROGENASE/REDUCTASE SDR FAMILY MEMBER 7B"/>
    <property type="match status" value="1"/>
</dbReference>
<name>A0A1N7H5D6_9NOCA</name>
<dbReference type="GO" id="GO:0016020">
    <property type="term" value="C:membrane"/>
    <property type="evidence" value="ECO:0007669"/>
    <property type="project" value="TreeGrafter"/>
</dbReference>
<dbReference type="PRINTS" id="PR00081">
    <property type="entry name" value="GDHRDH"/>
</dbReference>
<reference evidence="4 5" key="1">
    <citation type="submission" date="2017-01" db="EMBL/GenBank/DDBJ databases">
        <authorList>
            <person name="Mah S.A."/>
            <person name="Swanson W.J."/>
            <person name="Moy G.W."/>
            <person name="Vacquier V.D."/>
        </authorList>
    </citation>
    <scope>NUCLEOTIDE SEQUENCE [LARGE SCALE GENOMIC DNA]</scope>
    <source>
        <strain evidence="4 5">CPCC 203464</strain>
    </source>
</reference>
<dbReference type="STRING" id="1344003.SAMN05445060_3529"/>
<protein>
    <submittedName>
        <fullName evidence="4">Short-chain dehydrogenase</fullName>
    </submittedName>
</protein>
<evidence type="ECO:0000313" key="4">
    <source>
        <dbReference type="EMBL" id="SIS20033.1"/>
    </source>
</evidence>
<evidence type="ECO:0000256" key="1">
    <source>
        <dbReference type="ARBA" id="ARBA00006484"/>
    </source>
</evidence>
<evidence type="ECO:0000256" key="3">
    <source>
        <dbReference type="RuleBase" id="RU000363"/>
    </source>
</evidence>
<keyword evidence="5" id="KW-1185">Reference proteome</keyword>
<sequence length="282" mass="29138">MGSTHQLDGRRVLITGASSGIGRSLAKRLAAEGAQLAIAARRTELLDDVAREIARRGHPRPVVLTADLSRPGVAATLATRTLAELSGVDILINNAGVSVTGTVSTLGDGSAARAVIETNLWSPMALGAALSPTMVEQGHGTIVNVTSTIQSIPLPLLAYYAASKSALAQATTSLRGELAGTGVQVLEVIPGGTDTALRDIDELPWKGKPPATIPPVSADRVAAAIVRAIKRAKTRLAYPSYVLLPTELPAIGRLMAGIGGRRVDLASTTRQLPEDRAGDGTD</sequence>
<keyword evidence="2" id="KW-0560">Oxidoreductase</keyword>
<comment type="similarity">
    <text evidence="1 3">Belongs to the short-chain dehydrogenases/reductases (SDR) family.</text>
</comment>
<dbReference type="SUPFAM" id="SSF51735">
    <property type="entry name" value="NAD(P)-binding Rossmann-fold domains"/>
    <property type="match status" value="1"/>
</dbReference>
<proteinExistence type="inferred from homology"/>
<dbReference type="PANTHER" id="PTHR44196:SF1">
    <property type="entry name" value="DEHYDROGENASE_REDUCTASE SDR FAMILY MEMBER 7B"/>
    <property type="match status" value="1"/>
</dbReference>
<dbReference type="Proteomes" id="UP000186218">
    <property type="component" value="Unassembled WGS sequence"/>
</dbReference>
<evidence type="ECO:0000313" key="5">
    <source>
        <dbReference type="Proteomes" id="UP000186218"/>
    </source>
</evidence>
<dbReference type="Pfam" id="PF00106">
    <property type="entry name" value="adh_short"/>
    <property type="match status" value="1"/>
</dbReference>
<dbReference type="OrthoDB" id="7064009at2"/>
<organism evidence="4 5">
    <name type="scientific">Williamsia sterculiae</name>
    <dbReference type="NCBI Taxonomy" id="1344003"/>
    <lineage>
        <taxon>Bacteria</taxon>
        <taxon>Bacillati</taxon>
        <taxon>Actinomycetota</taxon>
        <taxon>Actinomycetes</taxon>
        <taxon>Mycobacteriales</taxon>
        <taxon>Nocardiaceae</taxon>
        <taxon>Williamsia</taxon>
    </lineage>
</organism>
<gene>
    <name evidence="4" type="ORF">SAMN05445060_3529</name>
</gene>
<dbReference type="AlphaFoldDB" id="A0A1N7H5D6"/>